<evidence type="ECO:0000259" key="5">
    <source>
        <dbReference type="PROSITE" id="PS50941"/>
    </source>
</evidence>
<feature type="disulfide bond" evidence="3">
    <location>
        <begin position="31"/>
        <end position="43"/>
    </location>
</feature>
<dbReference type="STRING" id="1754190.A0A1Y1ZKB3"/>
<dbReference type="AlphaFoldDB" id="A0A1Y1ZKB3"/>
<comment type="caution">
    <text evidence="6">The sequence shown here is derived from an EMBL/GenBank/DDBJ whole genome shotgun (WGS) entry which is preliminary data.</text>
</comment>
<feature type="disulfide bond" evidence="3">
    <location>
        <begin position="153"/>
        <end position="165"/>
    </location>
</feature>
<keyword evidence="4" id="KW-0732">Signal</keyword>
<keyword evidence="2 3" id="KW-1015">Disulfide bond</keyword>
<feature type="domain" description="Chitin-binding type-1" evidence="5">
    <location>
        <begin position="21"/>
        <end position="65"/>
    </location>
</feature>
<feature type="domain" description="Chitin-binding type-1" evidence="5">
    <location>
        <begin position="202"/>
        <end position="246"/>
    </location>
</feature>
<dbReference type="Proteomes" id="UP000193920">
    <property type="component" value="Unassembled WGS sequence"/>
</dbReference>
<feature type="domain" description="Chitin-binding type-1" evidence="5">
    <location>
        <begin position="321"/>
        <end position="365"/>
    </location>
</feature>
<dbReference type="Gene3D" id="3.30.60.10">
    <property type="entry name" value="Endochitinase-like"/>
    <property type="match status" value="7"/>
</dbReference>
<organism evidence="6 7">
    <name type="scientific">Neocallimastix californiae</name>
    <dbReference type="NCBI Taxonomy" id="1754190"/>
    <lineage>
        <taxon>Eukaryota</taxon>
        <taxon>Fungi</taxon>
        <taxon>Fungi incertae sedis</taxon>
        <taxon>Chytridiomycota</taxon>
        <taxon>Chytridiomycota incertae sedis</taxon>
        <taxon>Neocallimastigomycetes</taxon>
        <taxon>Neocallimastigales</taxon>
        <taxon>Neocallimastigaceae</taxon>
        <taxon>Neocallimastix</taxon>
    </lineage>
</organism>
<feature type="domain" description="Chitin-binding type-1" evidence="5">
    <location>
        <begin position="250"/>
        <end position="295"/>
    </location>
</feature>
<feature type="domain" description="Chitin-binding type-1" evidence="5">
    <location>
        <begin position="369"/>
        <end position="414"/>
    </location>
</feature>
<dbReference type="InterPro" id="IPR001002">
    <property type="entry name" value="Chitin-bd_1"/>
</dbReference>
<keyword evidence="1 3" id="KW-0147">Chitin-binding</keyword>
<evidence type="ECO:0000313" key="6">
    <source>
        <dbReference type="EMBL" id="ORY10698.1"/>
    </source>
</evidence>
<feature type="disulfide bond" evidence="3">
    <location>
        <begin position="212"/>
        <end position="224"/>
    </location>
</feature>
<protein>
    <recommendedName>
        <fullName evidence="5">Chitin-binding type-1 domain-containing protein</fullName>
    </recommendedName>
</protein>
<dbReference type="InterPro" id="IPR036861">
    <property type="entry name" value="Endochitinase-like_sf"/>
</dbReference>
<feature type="chain" id="PRO_5013299472" description="Chitin-binding type-1 domain-containing protein" evidence="4">
    <location>
        <begin position="21"/>
        <end position="423"/>
    </location>
</feature>
<dbReference type="PROSITE" id="PS00026">
    <property type="entry name" value="CHIT_BIND_I_1"/>
    <property type="match status" value="5"/>
</dbReference>
<feature type="disulfide bond" evidence="3">
    <location>
        <begin position="36"/>
        <end position="50"/>
    </location>
</feature>
<feature type="disulfide bond" evidence="3">
    <location>
        <begin position="331"/>
        <end position="343"/>
    </location>
</feature>
<comment type="caution">
    <text evidence="3">Lacks conserved residue(s) required for the propagation of feature annotation.</text>
</comment>
<evidence type="ECO:0000256" key="4">
    <source>
        <dbReference type="SAM" id="SignalP"/>
    </source>
</evidence>
<dbReference type="PANTHER" id="PTHR47849:SF8">
    <property type="entry name" value="LECTIN"/>
    <property type="match status" value="1"/>
</dbReference>
<name>A0A1Y1ZKB3_9FUNG</name>
<proteinExistence type="predicted"/>
<accession>A0A1Y1ZKB3</accession>
<feature type="domain" description="Chitin-binding type-1" evidence="5">
    <location>
        <begin position="69"/>
        <end position="112"/>
    </location>
</feature>
<dbReference type="PROSITE" id="PS50941">
    <property type="entry name" value="CHIT_BIND_I_2"/>
    <property type="match status" value="7"/>
</dbReference>
<evidence type="ECO:0000256" key="3">
    <source>
        <dbReference type="PROSITE-ProRule" id="PRU00261"/>
    </source>
</evidence>
<dbReference type="SMART" id="SM00270">
    <property type="entry name" value="ChtBD1"/>
    <property type="match status" value="7"/>
</dbReference>
<dbReference type="SUPFAM" id="SSF57016">
    <property type="entry name" value="Plant lectins/antimicrobial peptides"/>
    <property type="match status" value="6"/>
</dbReference>
<dbReference type="PANTHER" id="PTHR47849">
    <property type="entry name" value="CHITIN-BINDING LECTIN 1"/>
    <property type="match status" value="1"/>
</dbReference>
<keyword evidence="7" id="KW-1185">Reference proteome</keyword>
<feature type="domain" description="Chitin-binding type-1" evidence="5">
    <location>
        <begin position="142"/>
        <end position="187"/>
    </location>
</feature>
<feature type="disulfide bond" evidence="3">
    <location>
        <begin position="336"/>
        <end position="350"/>
    </location>
</feature>
<evidence type="ECO:0000256" key="1">
    <source>
        <dbReference type="ARBA" id="ARBA00022669"/>
    </source>
</evidence>
<feature type="disulfide bond" evidence="3">
    <location>
        <begin position="266"/>
        <end position="280"/>
    </location>
</feature>
<dbReference type="GO" id="GO:0008061">
    <property type="term" value="F:chitin binding"/>
    <property type="evidence" value="ECO:0007669"/>
    <property type="project" value="UniProtKB-UniRule"/>
</dbReference>
<gene>
    <name evidence="6" type="ORF">LY90DRAFT_708872</name>
</gene>
<reference evidence="6 7" key="1">
    <citation type="submission" date="2016-08" db="EMBL/GenBank/DDBJ databases">
        <title>A Parts List for Fungal Cellulosomes Revealed by Comparative Genomics.</title>
        <authorList>
            <consortium name="DOE Joint Genome Institute"/>
            <person name="Haitjema C.H."/>
            <person name="Gilmore S.P."/>
            <person name="Henske J.K."/>
            <person name="Solomon K.V."/>
            <person name="De Groot R."/>
            <person name="Kuo A."/>
            <person name="Mondo S.J."/>
            <person name="Salamov A.A."/>
            <person name="Labutti K."/>
            <person name="Zhao Z."/>
            <person name="Chiniquy J."/>
            <person name="Barry K."/>
            <person name="Brewer H.M."/>
            <person name="Purvine S.O."/>
            <person name="Wright A.T."/>
            <person name="Boxma B."/>
            <person name="Van Alen T."/>
            <person name="Hackstein J.H."/>
            <person name="Baker S.E."/>
            <person name="Grigoriev I.V."/>
            <person name="O'Malley M.A."/>
        </authorList>
    </citation>
    <scope>NUCLEOTIDE SEQUENCE [LARGE SCALE GENOMIC DNA]</scope>
    <source>
        <strain evidence="6 7">G1</strain>
    </source>
</reference>
<dbReference type="InterPro" id="IPR018371">
    <property type="entry name" value="Chitin-binding_1_CS"/>
</dbReference>
<evidence type="ECO:0000256" key="2">
    <source>
        <dbReference type="ARBA" id="ARBA00023157"/>
    </source>
</evidence>
<evidence type="ECO:0000313" key="7">
    <source>
        <dbReference type="Proteomes" id="UP000193920"/>
    </source>
</evidence>
<dbReference type="EMBL" id="MCOG01000390">
    <property type="protein sequence ID" value="ORY10698.1"/>
    <property type="molecule type" value="Genomic_DNA"/>
</dbReference>
<dbReference type="OrthoDB" id="5598155at2759"/>
<feature type="disulfide bond" evidence="3">
    <location>
        <begin position="85"/>
        <end position="99"/>
    </location>
</feature>
<feature type="signal peptide" evidence="4">
    <location>
        <begin position="1"/>
        <end position="20"/>
    </location>
</feature>
<sequence>MKITTILGIALSLITSTVLADPECGSGVGSCPEGECCSQYGYCGTTSEYCENTLGCQSKYGSCYASTAKGKCGYGIGRCPKPYHCCSKSGYCGEGDSYCGEGCQSAYGLCGDEQMEVEEEVEWVTEVVTEYVYVYVEEETDSRECGADKNMKCESGKCCSKYGYCGTTEAYCSLSKGCQSKYGECDVDTSAANVASVDEEDKKECGQFIGSCINGECCNSEGHCGISDEFCEIEKGCQEDYGVCNSQSKNGKCGDDFGRCPKKGHCCSVSGYCGDTDEYCSRKQGCQPEYGLCVFDEEVEEDVYEEETTEEPDNVIATTAEPECGKGIGKCPNGGCCSAEGLCGTTSSFCNVKNGCQKDYGVCSSESEIGRCGEGFGKCPVAEQCCSVEGYCGTTEHYCWPSNGCQELYGKCDPNVVDDFNLE</sequence>
<feature type="disulfide bond" evidence="3">
    <location>
        <begin position="385"/>
        <end position="399"/>
    </location>
</feature>
<feature type="disulfide bond" evidence="3">
    <location>
        <begin position="217"/>
        <end position="231"/>
    </location>
</feature>
<dbReference type="Pfam" id="PF00187">
    <property type="entry name" value="Chitin_bind_1"/>
    <property type="match status" value="2"/>
</dbReference>
<feature type="disulfide bond" evidence="3">
    <location>
        <begin position="158"/>
        <end position="172"/>
    </location>
</feature>